<sequence length="302" mass="31832">MTGIALSNQQSGALTDQYVYTPYGVEAPLATSGNPFRYTGRRFDAESGLYYYRARYYWPQIGRFLETDPIGYADQMNLYAYVGNNPLNLTDPTGEQSQYRTVYQMYKNRVHYSALIGASIGAGIAAANGADGTDIAITAFGDGMTAGLVAYNPALTVRTAYFNGAFKSIASDFAHGELSPESATDAIAAAVSEVAGAKAGVMFSEIGGRLIGGALGEALRGTHLDEGLAAALGAEAGQLTLDQLAEPGISFLTQIEPVSGYLMGSGSSANTYNGIRAPNVEDININPSADILDCTRDRSSCQ</sequence>
<dbReference type="PRINTS" id="PR00394">
    <property type="entry name" value="RHSPROTEIN"/>
</dbReference>
<dbReference type="RefSeq" id="WP_233342426.1">
    <property type="nucleotide sequence ID" value="NZ_FNHG01000012.1"/>
</dbReference>
<reference evidence="1 2" key="1">
    <citation type="submission" date="2016-10" db="EMBL/GenBank/DDBJ databases">
        <authorList>
            <person name="de Groot N.N."/>
        </authorList>
    </citation>
    <scope>NUCLEOTIDE SEQUENCE [LARGE SCALE GENOMIC DNA]</scope>
    <source>
        <strain evidence="1 2">DSM 16077</strain>
    </source>
</reference>
<dbReference type="Proteomes" id="UP000199759">
    <property type="component" value="Unassembled WGS sequence"/>
</dbReference>
<protein>
    <submittedName>
        <fullName evidence="1">RHS repeat-associated core domain-containing protein</fullName>
    </submittedName>
</protein>
<evidence type="ECO:0000313" key="2">
    <source>
        <dbReference type="Proteomes" id="UP000199759"/>
    </source>
</evidence>
<dbReference type="InterPro" id="IPR022385">
    <property type="entry name" value="Rhs_assc_core"/>
</dbReference>
<dbReference type="InterPro" id="IPR050708">
    <property type="entry name" value="T6SS_VgrG/RHS"/>
</dbReference>
<dbReference type="EMBL" id="FNHG01000012">
    <property type="protein sequence ID" value="SDM48550.1"/>
    <property type="molecule type" value="Genomic_DNA"/>
</dbReference>
<evidence type="ECO:0000313" key="1">
    <source>
        <dbReference type="EMBL" id="SDM48550.1"/>
    </source>
</evidence>
<dbReference type="AlphaFoldDB" id="A0A1G9TLK8"/>
<dbReference type="PANTHER" id="PTHR32305">
    <property type="match status" value="1"/>
</dbReference>
<name>A0A1G9TLK8_9PROT</name>
<proteinExistence type="predicted"/>
<accession>A0A1G9TLK8</accession>
<dbReference type="Gene3D" id="2.180.10.10">
    <property type="entry name" value="RHS repeat-associated core"/>
    <property type="match status" value="1"/>
</dbReference>
<organism evidence="1 2">
    <name type="scientific">Maricaulis salignorans</name>
    <dbReference type="NCBI Taxonomy" id="144026"/>
    <lineage>
        <taxon>Bacteria</taxon>
        <taxon>Pseudomonadati</taxon>
        <taxon>Pseudomonadota</taxon>
        <taxon>Alphaproteobacteria</taxon>
        <taxon>Maricaulales</taxon>
        <taxon>Maricaulaceae</taxon>
        <taxon>Maricaulis</taxon>
    </lineage>
</organism>
<dbReference type="STRING" id="144026.SAMN04488568_11246"/>
<dbReference type="NCBIfam" id="TIGR03696">
    <property type="entry name" value="Rhs_assc_core"/>
    <property type="match status" value="1"/>
</dbReference>
<gene>
    <name evidence="1" type="ORF">SAMN04488568_11246</name>
</gene>
<dbReference type="PANTHER" id="PTHR32305:SF15">
    <property type="entry name" value="PROTEIN RHSA-RELATED"/>
    <property type="match status" value="1"/>
</dbReference>
<keyword evidence="2" id="KW-1185">Reference proteome</keyword>